<evidence type="ECO:0000313" key="2">
    <source>
        <dbReference type="Proteomes" id="UP001228563"/>
    </source>
</evidence>
<dbReference type="AlphaFoldDB" id="A0AAJ6LPN6"/>
<proteinExistence type="predicted"/>
<dbReference type="RefSeq" id="WP_309164700.1">
    <property type="nucleotide sequence ID" value="NZ_CP096849.1"/>
</dbReference>
<dbReference type="Proteomes" id="UP001228563">
    <property type="component" value="Chromosome"/>
</dbReference>
<dbReference type="EMBL" id="CP096849">
    <property type="protein sequence ID" value="WMT67968.1"/>
    <property type="molecule type" value="Genomic_DNA"/>
</dbReference>
<protein>
    <submittedName>
        <fullName evidence="1">Uncharacterized protein</fullName>
    </submittedName>
</protein>
<gene>
    <name evidence="1" type="ORF">M2B19_10540</name>
</gene>
<organism evidence="1 2">
    <name type="scientific">Enterobacter kobei</name>
    <dbReference type="NCBI Taxonomy" id="208224"/>
    <lineage>
        <taxon>Bacteria</taxon>
        <taxon>Pseudomonadati</taxon>
        <taxon>Pseudomonadota</taxon>
        <taxon>Gammaproteobacteria</taxon>
        <taxon>Enterobacterales</taxon>
        <taxon>Enterobacteriaceae</taxon>
        <taxon>Enterobacter</taxon>
        <taxon>Enterobacter cloacae complex</taxon>
    </lineage>
</organism>
<reference evidence="1" key="1">
    <citation type="submission" date="2022-04" db="EMBL/GenBank/DDBJ databases">
        <title>Co-occurrence of mcr-9 and blaNDM-1 in multidrug-resistant Enterobacter kobei strain isolated from an infant with urinary infection.</title>
        <authorList>
            <person name="Zeng H."/>
        </authorList>
    </citation>
    <scope>NUCLEOTIDE SEQUENCE</scope>
    <source>
        <strain evidence="1">EC1382</strain>
    </source>
</reference>
<evidence type="ECO:0000313" key="1">
    <source>
        <dbReference type="EMBL" id="WMT67968.1"/>
    </source>
</evidence>
<accession>A0AAJ6LPN6</accession>
<name>A0AAJ6LPN6_9ENTR</name>
<sequence>MAYLISEKAQNGDVKYASEMPIFKIAFALERRKNKKKGRKASDNQW</sequence>